<dbReference type="Pfam" id="PF00069">
    <property type="entry name" value="Pkinase"/>
    <property type="match status" value="1"/>
</dbReference>
<dbReference type="OrthoDB" id="4062651at2759"/>
<keyword evidence="2" id="KW-0808">Transferase</keyword>
<dbReference type="GO" id="GO:0005524">
    <property type="term" value="F:ATP binding"/>
    <property type="evidence" value="ECO:0007669"/>
    <property type="project" value="InterPro"/>
</dbReference>
<evidence type="ECO:0000313" key="2">
    <source>
        <dbReference type="EMBL" id="KAF2828853.1"/>
    </source>
</evidence>
<dbReference type="InterPro" id="IPR011009">
    <property type="entry name" value="Kinase-like_dom_sf"/>
</dbReference>
<dbReference type="Gene3D" id="1.10.510.10">
    <property type="entry name" value="Transferase(Phosphotransferase) domain 1"/>
    <property type="match status" value="1"/>
</dbReference>
<dbReference type="CDD" id="cd00180">
    <property type="entry name" value="PKc"/>
    <property type="match status" value="1"/>
</dbReference>
<reference evidence="2" key="1">
    <citation type="journal article" date="2020" name="Stud. Mycol.">
        <title>101 Dothideomycetes genomes: a test case for predicting lifestyles and emergence of pathogens.</title>
        <authorList>
            <person name="Haridas S."/>
            <person name="Albert R."/>
            <person name="Binder M."/>
            <person name="Bloem J."/>
            <person name="Labutti K."/>
            <person name="Salamov A."/>
            <person name="Andreopoulos B."/>
            <person name="Baker S."/>
            <person name="Barry K."/>
            <person name="Bills G."/>
            <person name="Bluhm B."/>
            <person name="Cannon C."/>
            <person name="Castanera R."/>
            <person name="Culley D."/>
            <person name="Daum C."/>
            <person name="Ezra D."/>
            <person name="Gonzalez J."/>
            <person name="Henrissat B."/>
            <person name="Kuo A."/>
            <person name="Liang C."/>
            <person name="Lipzen A."/>
            <person name="Lutzoni F."/>
            <person name="Magnuson J."/>
            <person name="Mondo S."/>
            <person name="Nolan M."/>
            <person name="Ohm R."/>
            <person name="Pangilinan J."/>
            <person name="Park H.-J."/>
            <person name="Ramirez L."/>
            <person name="Alfaro M."/>
            <person name="Sun H."/>
            <person name="Tritt A."/>
            <person name="Yoshinaga Y."/>
            <person name="Zwiers L.-H."/>
            <person name="Turgeon B."/>
            <person name="Goodwin S."/>
            <person name="Spatafora J."/>
            <person name="Crous P."/>
            <person name="Grigoriev I."/>
        </authorList>
    </citation>
    <scope>NUCLEOTIDE SEQUENCE</scope>
    <source>
        <strain evidence="2">CBS 113818</strain>
    </source>
</reference>
<dbReference type="SMART" id="SM00220">
    <property type="entry name" value="S_TKc"/>
    <property type="match status" value="1"/>
</dbReference>
<sequence length="174" mass="19790">TAGTIYACKIFRLIRRNRGIQRENIQAEVAILRRLRHVHIISIVGAYVERNRITLVESPVFDFDLDQYLDLVRDAKQTIKAKWFGCLASALTYLHATQVRHKDLKPRNIGIKNGSVTLSGFAISTSFDDDDGSDSEGPPMAYTRRYASPETLEFEPRSRSSDIFSLGCIFFEML</sequence>
<feature type="non-terminal residue" evidence="2">
    <location>
        <position position="174"/>
    </location>
</feature>
<dbReference type="Proteomes" id="UP000799424">
    <property type="component" value="Unassembled WGS sequence"/>
</dbReference>
<dbReference type="SUPFAM" id="SSF56112">
    <property type="entry name" value="Protein kinase-like (PK-like)"/>
    <property type="match status" value="1"/>
</dbReference>
<feature type="non-terminal residue" evidence="2">
    <location>
        <position position="1"/>
    </location>
</feature>
<dbReference type="GO" id="GO:0044773">
    <property type="term" value="P:mitotic DNA damage checkpoint signaling"/>
    <property type="evidence" value="ECO:0007669"/>
    <property type="project" value="TreeGrafter"/>
</dbReference>
<keyword evidence="3" id="KW-1185">Reference proteome</keyword>
<dbReference type="GO" id="GO:0005737">
    <property type="term" value="C:cytoplasm"/>
    <property type="evidence" value="ECO:0007669"/>
    <property type="project" value="TreeGrafter"/>
</dbReference>
<dbReference type="GO" id="GO:0005634">
    <property type="term" value="C:nucleus"/>
    <property type="evidence" value="ECO:0007669"/>
    <property type="project" value="TreeGrafter"/>
</dbReference>
<dbReference type="InterPro" id="IPR000719">
    <property type="entry name" value="Prot_kinase_dom"/>
</dbReference>
<dbReference type="Gene3D" id="3.30.200.20">
    <property type="entry name" value="Phosphorylase Kinase, domain 1"/>
    <property type="match status" value="1"/>
</dbReference>
<dbReference type="PANTHER" id="PTHR44167">
    <property type="entry name" value="OVARIAN-SPECIFIC SERINE/THREONINE-PROTEIN KINASE LOK-RELATED"/>
    <property type="match status" value="1"/>
</dbReference>
<gene>
    <name evidence="2" type="ORF">CC86DRAFT_275258</name>
</gene>
<evidence type="ECO:0000259" key="1">
    <source>
        <dbReference type="PROSITE" id="PS50011"/>
    </source>
</evidence>
<accession>A0A6A7A6Q8</accession>
<keyword evidence="2" id="KW-0418">Kinase</keyword>
<dbReference type="PROSITE" id="PS50011">
    <property type="entry name" value="PROTEIN_KINASE_DOM"/>
    <property type="match status" value="1"/>
</dbReference>
<dbReference type="EMBL" id="MU006222">
    <property type="protein sequence ID" value="KAF2828853.1"/>
    <property type="molecule type" value="Genomic_DNA"/>
</dbReference>
<proteinExistence type="predicted"/>
<dbReference type="PANTHER" id="PTHR44167:SF24">
    <property type="entry name" value="SERINE_THREONINE-PROTEIN KINASE CHK2"/>
    <property type="match status" value="1"/>
</dbReference>
<organism evidence="2 3">
    <name type="scientific">Ophiobolus disseminans</name>
    <dbReference type="NCBI Taxonomy" id="1469910"/>
    <lineage>
        <taxon>Eukaryota</taxon>
        <taxon>Fungi</taxon>
        <taxon>Dikarya</taxon>
        <taxon>Ascomycota</taxon>
        <taxon>Pezizomycotina</taxon>
        <taxon>Dothideomycetes</taxon>
        <taxon>Pleosporomycetidae</taxon>
        <taxon>Pleosporales</taxon>
        <taxon>Pleosporineae</taxon>
        <taxon>Phaeosphaeriaceae</taxon>
        <taxon>Ophiobolus</taxon>
    </lineage>
</organism>
<dbReference type="AlphaFoldDB" id="A0A6A7A6Q8"/>
<feature type="domain" description="Protein kinase" evidence="1">
    <location>
        <begin position="1"/>
        <end position="174"/>
    </location>
</feature>
<name>A0A6A7A6Q8_9PLEO</name>
<protein>
    <submittedName>
        <fullName evidence="2">Kinase-like protein</fullName>
    </submittedName>
</protein>
<dbReference type="GO" id="GO:0004674">
    <property type="term" value="F:protein serine/threonine kinase activity"/>
    <property type="evidence" value="ECO:0007669"/>
    <property type="project" value="TreeGrafter"/>
</dbReference>
<evidence type="ECO:0000313" key="3">
    <source>
        <dbReference type="Proteomes" id="UP000799424"/>
    </source>
</evidence>